<organism evidence="2 3">
    <name type="scientific">Novosphingobium anseongense</name>
    <dbReference type="NCBI Taxonomy" id="3133436"/>
    <lineage>
        <taxon>Bacteria</taxon>
        <taxon>Pseudomonadati</taxon>
        <taxon>Pseudomonadota</taxon>
        <taxon>Alphaproteobacteria</taxon>
        <taxon>Sphingomonadales</taxon>
        <taxon>Sphingomonadaceae</taxon>
        <taxon>Novosphingobium</taxon>
    </lineage>
</organism>
<proteinExistence type="predicted"/>
<evidence type="ECO:0000256" key="1">
    <source>
        <dbReference type="SAM" id="MobiDB-lite"/>
    </source>
</evidence>
<evidence type="ECO:0000313" key="3">
    <source>
        <dbReference type="Proteomes" id="UP001361239"/>
    </source>
</evidence>
<dbReference type="Proteomes" id="UP001361239">
    <property type="component" value="Unassembled WGS sequence"/>
</dbReference>
<comment type="caution">
    <text evidence="2">The sequence shown here is derived from an EMBL/GenBank/DDBJ whole genome shotgun (WGS) entry which is preliminary data.</text>
</comment>
<evidence type="ECO:0000313" key="2">
    <source>
        <dbReference type="EMBL" id="MEJ5979311.1"/>
    </source>
</evidence>
<keyword evidence="3" id="KW-1185">Reference proteome</keyword>
<dbReference type="EMBL" id="JBBHJZ010000007">
    <property type="protein sequence ID" value="MEJ5979311.1"/>
    <property type="molecule type" value="Genomic_DNA"/>
</dbReference>
<dbReference type="InterPro" id="IPR036590">
    <property type="entry name" value="SRAP-like"/>
</dbReference>
<protein>
    <submittedName>
        <fullName evidence="2">Uncharacterized protein</fullName>
    </submittedName>
</protein>
<dbReference type="Gene3D" id="3.90.1680.10">
    <property type="entry name" value="SOS response associated peptidase-like"/>
    <property type="match status" value="1"/>
</dbReference>
<gene>
    <name evidence="2" type="ORF">WG901_21840</name>
</gene>
<name>A0ABU8S357_9SPHN</name>
<dbReference type="SUPFAM" id="SSF143081">
    <property type="entry name" value="BB1717-like"/>
    <property type="match status" value="1"/>
</dbReference>
<reference evidence="2 3" key="1">
    <citation type="submission" date="2024-03" db="EMBL/GenBank/DDBJ databases">
        <authorList>
            <person name="Jo J.-H."/>
        </authorList>
    </citation>
    <scope>NUCLEOTIDE SEQUENCE [LARGE SCALE GENOMIC DNA]</scope>
    <source>
        <strain evidence="2 3">PS1R-30</strain>
    </source>
</reference>
<feature type="region of interest" description="Disordered" evidence="1">
    <location>
        <begin position="183"/>
        <end position="204"/>
    </location>
</feature>
<sequence length="204" mass="22433">MVALYRCRTSLREVEELFAAHTPLSAEWDAEVWPGRTGLAIVNQDGGRVVIAMTWGLPGGSDPCSSPGRSATTIWFRELWPRYQALMAPEHRCVIVIEAFAKPDRYEGRATRTWFGSDDVPLFGWPGIWRNGPQGPGFSGFLVAPDAIVDPHGSMPALLAAGDAASWLDQELAEASLSVRNTPSVEGMWREPTEEPWATAPRSR</sequence>
<accession>A0ABU8S357</accession>
<dbReference type="RefSeq" id="WP_339589252.1">
    <property type="nucleotide sequence ID" value="NZ_JBBHJZ010000007.1"/>
</dbReference>